<dbReference type="PANTHER" id="PTHR39624:SF2">
    <property type="entry name" value="OSMC-LIKE PROTEIN"/>
    <property type="match status" value="1"/>
</dbReference>
<dbReference type="Gene3D" id="3.30.300.20">
    <property type="match status" value="1"/>
</dbReference>
<evidence type="ECO:0000313" key="1">
    <source>
        <dbReference type="EMBL" id="QBP10087.1"/>
    </source>
</evidence>
<proteinExistence type="predicted"/>
<dbReference type="InterPro" id="IPR003718">
    <property type="entry name" value="OsmC/Ohr_fam"/>
</dbReference>
<accession>A0A482IRC8</accession>
<dbReference type="OrthoDB" id="9789573at2"/>
<dbReference type="InterPro" id="IPR036102">
    <property type="entry name" value="OsmC/Ohrsf"/>
</dbReference>
<dbReference type="Proteomes" id="UP000253772">
    <property type="component" value="Chromosome c1"/>
</dbReference>
<protein>
    <submittedName>
        <fullName evidence="1">OsmC family peroxiredoxin</fullName>
    </submittedName>
</protein>
<gene>
    <name evidence="1" type="ORF">DDF84_010115</name>
</gene>
<dbReference type="RefSeq" id="WP_024570474.1">
    <property type="nucleotide sequence ID" value="NZ_CP037900.1"/>
</dbReference>
<dbReference type="SUPFAM" id="SSF82784">
    <property type="entry name" value="OsmC-like"/>
    <property type="match status" value="1"/>
</dbReference>
<dbReference type="InterPro" id="IPR015946">
    <property type="entry name" value="KH_dom-like_a/b"/>
</dbReference>
<organism evidence="1 2">
    <name type="scientific">Cupriavidus metallidurans</name>
    <dbReference type="NCBI Taxonomy" id="119219"/>
    <lineage>
        <taxon>Bacteria</taxon>
        <taxon>Pseudomonadati</taxon>
        <taxon>Pseudomonadota</taxon>
        <taxon>Betaproteobacteria</taxon>
        <taxon>Burkholderiales</taxon>
        <taxon>Burkholderiaceae</taxon>
        <taxon>Cupriavidus</taxon>
    </lineage>
</organism>
<evidence type="ECO:0000313" key="2">
    <source>
        <dbReference type="Proteomes" id="UP000253772"/>
    </source>
</evidence>
<sequence>MTFGTAQIGSTSRYRTSIMVSGHAITADEPRALGGQGVGPAPYDLLLASLGACTAITLRMYAERKGWHLESLEVSMRLVGSDALRIERTLVMKGLEESQRLRMAEIAERTPVTKTLRSGLPIDTRLA</sequence>
<dbReference type="PANTHER" id="PTHR39624">
    <property type="entry name" value="PROTEIN INVOLVED IN RIMO-MEDIATED BETA-METHYLTHIOLATION OF RIBOSOMAL PROTEIN S12 YCAO"/>
    <property type="match status" value="1"/>
</dbReference>
<dbReference type="AlphaFoldDB" id="A0A482IRC8"/>
<reference evidence="1 2" key="1">
    <citation type="submission" date="2019-03" db="EMBL/GenBank/DDBJ databases">
        <title>Comparative insights into the high quality Complete genome sequence of highly metal resistant Cupriavidus metallidurans strain BS1 isolated from a gold-copper mine.</title>
        <authorList>
            <person name="Mazhar H.S."/>
            <person name="Rensing C."/>
        </authorList>
    </citation>
    <scope>NUCLEOTIDE SEQUENCE [LARGE SCALE GENOMIC DNA]</scope>
    <source>
        <strain evidence="1 2">BS1</strain>
    </source>
</reference>
<name>A0A482IRC8_9BURK</name>
<dbReference type="EMBL" id="CP037900">
    <property type="protein sequence ID" value="QBP10087.1"/>
    <property type="molecule type" value="Genomic_DNA"/>
</dbReference>
<dbReference type="Pfam" id="PF02566">
    <property type="entry name" value="OsmC"/>
    <property type="match status" value="1"/>
</dbReference>